<dbReference type="InterPro" id="IPR005335">
    <property type="entry name" value="Terminase_ssu"/>
</dbReference>
<accession>A0A317GE28</accession>
<comment type="caution">
    <text evidence="4">The sequence shown here is derived from an EMBL/GenBank/DDBJ whole genome shotgun (WGS) entry which is preliminary data.</text>
</comment>
<evidence type="ECO:0000256" key="3">
    <source>
        <dbReference type="SAM" id="Coils"/>
    </source>
</evidence>
<dbReference type="RefSeq" id="WP_134908036.1">
    <property type="nucleotide sequence ID" value="NZ_JAJAOX010000104.1"/>
</dbReference>
<sequence length="177" mass="19908">MKLTQKQKLFADEYIKSGNAMQSAIKAGYSEKYAKSSSAKMLENVGIKSYIDTKMAEIESHKIADAKEAMQAITAIARGETTETQTQINPLSGKWEKIEVPAALKVRLSAWKEIIKRYPLADEFSKAQLRKMIADARISEVRAKNLEDNGADVEEALDRLLTRLDKEEDKNEHGRTC</sequence>
<proteinExistence type="predicted"/>
<evidence type="ECO:0000256" key="1">
    <source>
        <dbReference type="ARBA" id="ARBA00022612"/>
    </source>
</evidence>
<name>A0A317GE28_LIMRT</name>
<evidence type="ECO:0000256" key="2">
    <source>
        <dbReference type="ARBA" id="ARBA00023219"/>
    </source>
</evidence>
<dbReference type="PANTHER" id="PTHR41328:SF2">
    <property type="entry name" value="TERMINASE SMALL SUBUNIT"/>
    <property type="match status" value="1"/>
</dbReference>
<protein>
    <submittedName>
        <fullName evidence="4">Terminase small subunit</fullName>
    </submittedName>
</protein>
<gene>
    <name evidence="4" type="ORF">DKZ23_09860</name>
</gene>
<dbReference type="Pfam" id="PF03592">
    <property type="entry name" value="Terminase_2"/>
    <property type="match status" value="1"/>
</dbReference>
<dbReference type="Proteomes" id="UP000245866">
    <property type="component" value="Unassembled WGS sequence"/>
</dbReference>
<dbReference type="GO" id="GO:0051276">
    <property type="term" value="P:chromosome organization"/>
    <property type="evidence" value="ECO:0007669"/>
    <property type="project" value="InterPro"/>
</dbReference>
<reference evidence="4 5" key="1">
    <citation type="journal article" date="2018" name="Front. Microbiol.">
        <title>Comparative Genomics of the Herbivore Gut Symbiont Lactobacillus reuteri Reveals Genetic Diversity and Lifestyle Adaptation.</title>
        <authorList>
            <person name="Zhao J."/>
        </authorList>
    </citation>
    <scope>NUCLEOTIDE SEQUENCE [LARGE SCALE GENOMIC DNA]</scope>
    <source>
        <strain evidence="4 5">LR12</strain>
    </source>
</reference>
<evidence type="ECO:0000313" key="5">
    <source>
        <dbReference type="Proteomes" id="UP000245866"/>
    </source>
</evidence>
<evidence type="ECO:0000313" key="4">
    <source>
        <dbReference type="EMBL" id="PWT45266.1"/>
    </source>
</evidence>
<feature type="coiled-coil region" evidence="3">
    <location>
        <begin position="143"/>
        <end position="170"/>
    </location>
</feature>
<dbReference type="Gene3D" id="6.10.140.2160">
    <property type="match status" value="1"/>
</dbReference>
<dbReference type="PANTHER" id="PTHR41328">
    <property type="entry name" value="TERMINASE SMALL SUBUNIT-RELATED"/>
    <property type="match status" value="1"/>
</dbReference>
<dbReference type="EMBL" id="QGHS01000192">
    <property type="protein sequence ID" value="PWT45266.1"/>
    <property type="molecule type" value="Genomic_DNA"/>
</dbReference>
<keyword evidence="2" id="KW-0231">Viral genome packaging</keyword>
<dbReference type="Gene3D" id="1.10.10.1400">
    <property type="entry name" value="Terminase, small subunit, N-terminal DNA-binding domain, HTH motif"/>
    <property type="match status" value="1"/>
</dbReference>
<dbReference type="AlphaFoldDB" id="A0A317GE28"/>
<organism evidence="4 5">
    <name type="scientific">Limosilactobacillus reuteri</name>
    <name type="common">Lactobacillus reuteri</name>
    <dbReference type="NCBI Taxonomy" id="1598"/>
    <lineage>
        <taxon>Bacteria</taxon>
        <taxon>Bacillati</taxon>
        <taxon>Bacillota</taxon>
        <taxon>Bacilli</taxon>
        <taxon>Lactobacillales</taxon>
        <taxon>Lactobacillaceae</taxon>
        <taxon>Limosilactobacillus</taxon>
    </lineage>
</organism>
<keyword evidence="3" id="KW-0175">Coiled coil</keyword>
<dbReference type="InterPro" id="IPR052404">
    <property type="entry name" value="SPP1-like_terminase"/>
</dbReference>
<dbReference type="InterPro" id="IPR038713">
    <property type="entry name" value="Terminase_Gp1_N_sf"/>
</dbReference>
<keyword evidence="1" id="KW-1188">Viral release from host cell</keyword>